<organism evidence="8 9">
    <name type="scientific">Parasutterella muris</name>
    <dbReference type="NCBI Taxonomy" id="2565572"/>
    <lineage>
        <taxon>Bacteria</taxon>
        <taxon>Pseudomonadati</taxon>
        <taxon>Pseudomonadota</taxon>
        <taxon>Betaproteobacteria</taxon>
        <taxon>Burkholderiales</taxon>
        <taxon>Sutterellaceae</taxon>
        <taxon>Parasutterella</taxon>
    </lineage>
</organism>
<reference evidence="8 9" key="1">
    <citation type="submission" date="2019-12" db="EMBL/GenBank/DDBJ databases">
        <title>Microbes associate with the intestines of laboratory mice.</title>
        <authorList>
            <person name="Navarre W."/>
            <person name="Wong E."/>
        </authorList>
    </citation>
    <scope>NUCLEOTIDE SEQUENCE [LARGE SCALE GENOMIC DNA]</scope>
    <source>
        <strain evidence="8 9">NM82_D38</strain>
    </source>
</reference>
<feature type="transmembrane region" description="Helical" evidence="6">
    <location>
        <begin position="79"/>
        <end position="96"/>
    </location>
</feature>
<evidence type="ECO:0000256" key="4">
    <source>
        <dbReference type="ARBA" id="ARBA00022989"/>
    </source>
</evidence>
<evidence type="ECO:0000313" key="9">
    <source>
        <dbReference type="Proteomes" id="UP000472580"/>
    </source>
</evidence>
<feature type="transmembrane region" description="Helical" evidence="6">
    <location>
        <begin position="253"/>
        <end position="272"/>
    </location>
</feature>
<evidence type="ECO:0000256" key="6">
    <source>
        <dbReference type="SAM" id="Phobius"/>
    </source>
</evidence>
<evidence type="ECO:0000259" key="7">
    <source>
        <dbReference type="PROSITE" id="PS50850"/>
    </source>
</evidence>
<dbReference type="PROSITE" id="PS50850">
    <property type="entry name" value="MFS"/>
    <property type="match status" value="1"/>
</dbReference>
<dbReference type="RefSeq" id="WP_160336210.1">
    <property type="nucleotide sequence ID" value="NZ_CALPCR010000016.1"/>
</dbReference>
<name>A0A6L6YK56_9BURK</name>
<evidence type="ECO:0000256" key="1">
    <source>
        <dbReference type="ARBA" id="ARBA00004141"/>
    </source>
</evidence>
<comment type="caution">
    <text evidence="8">The sequence shown here is derived from an EMBL/GenBank/DDBJ whole genome shotgun (WGS) entry which is preliminary data.</text>
</comment>
<sequence length="405" mass="42719">MKLSRGLPAVPFVLFNIFLDILGIGLIIPVLPKLVGTLVENAQAQAWWLGAMLIAYGFMQFALAPTLGSLSDKWGRRPILLLGVLGLGVMFFVPAFSDSLTVILLSRVLGGMFSANIAVAQAYIADVTPKEQRAAAFGKIGACFGVGFILGPAAGGLIGEYSIRLPFILAGTLAILNFFYGLFILPESLRIKNPNAVTFARCNPISSLLELGKFKQIGALLVVIALSSFVQSLLHSTWSLFTTFRFHWSPMDIGLSLVAIGTVTGIIQGKFIKSLLAFFGPKRLILFGLLSGAAAYLGFGLITVGALAYLIIVLNFLSMAVTPTLNGIVSEEVPSADQGRALGAVSALGSLMGVLAPLLGTPLLVHTSHMAPGSVLGGLPYIICSGLLLLAALIASLHFRSHPRA</sequence>
<keyword evidence="2" id="KW-0813">Transport</keyword>
<dbReference type="EMBL" id="WSRP01000047">
    <property type="protein sequence ID" value="MVX57794.1"/>
    <property type="molecule type" value="Genomic_DNA"/>
</dbReference>
<dbReference type="InterPro" id="IPR011701">
    <property type="entry name" value="MFS"/>
</dbReference>
<evidence type="ECO:0000256" key="3">
    <source>
        <dbReference type="ARBA" id="ARBA00022692"/>
    </source>
</evidence>
<comment type="subcellular location">
    <subcellularLocation>
        <location evidence="1">Membrane</location>
        <topology evidence="1">Multi-pass membrane protein</topology>
    </subcellularLocation>
</comment>
<gene>
    <name evidence="8" type="ORF">E5987_11425</name>
</gene>
<dbReference type="GO" id="GO:0022857">
    <property type="term" value="F:transmembrane transporter activity"/>
    <property type="evidence" value="ECO:0007669"/>
    <property type="project" value="InterPro"/>
</dbReference>
<accession>A0A6L6YK56</accession>
<feature type="transmembrane region" description="Helical" evidence="6">
    <location>
        <begin position="165"/>
        <end position="185"/>
    </location>
</feature>
<feature type="transmembrane region" description="Helical" evidence="6">
    <location>
        <begin position="341"/>
        <end position="359"/>
    </location>
</feature>
<dbReference type="InterPro" id="IPR020846">
    <property type="entry name" value="MFS_dom"/>
</dbReference>
<dbReference type="PRINTS" id="PR01035">
    <property type="entry name" value="TCRTETA"/>
</dbReference>
<evidence type="ECO:0000256" key="2">
    <source>
        <dbReference type="ARBA" id="ARBA00022448"/>
    </source>
</evidence>
<proteinExistence type="predicted"/>
<dbReference type="PANTHER" id="PTHR23504:SF15">
    <property type="entry name" value="MAJOR FACILITATOR SUPERFAMILY (MFS) PROFILE DOMAIN-CONTAINING PROTEIN"/>
    <property type="match status" value="1"/>
</dbReference>
<feature type="transmembrane region" description="Helical" evidence="6">
    <location>
        <begin position="46"/>
        <end position="67"/>
    </location>
</feature>
<feature type="transmembrane region" description="Helical" evidence="6">
    <location>
        <begin position="379"/>
        <end position="399"/>
    </location>
</feature>
<dbReference type="Pfam" id="PF07690">
    <property type="entry name" value="MFS_1"/>
    <property type="match status" value="1"/>
</dbReference>
<keyword evidence="5 6" id="KW-0472">Membrane</keyword>
<dbReference type="InterPro" id="IPR036259">
    <property type="entry name" value="MFS_trans_sf"/>
</dbReference>
<dbReference type="InterPro" id="IPR001958">
    <property type="entry name" value="Tet-R_TetA/multi-R_MdtG-like"/>
</dbReference>
<dbReference type="PANTHER" id="PTHR23504">
    <property type="entry name" value="MAJOR FACILITATOR SUPERFAMILY DOMAIN-CONTAINING PROTEIN 10"/>
    <property type="match status" value="1"/>
</dbReference>
<evidence type="ECO:0000256" key="5">
    <source>
        <dbReference type="ARBA" id="ARBA00023136"/>
    </source>
</evidence>
<feature type="transmembrane region" description="Helical" evidence="6">
    <location>
        <begin position="308"/>
        <end position="329"/>
    </location>
</feature>
<keyword evidence="9" id="KW-1185">Reference proteome</keyword>
<feature type="transmembrane region" description="Helical" evidence="6">
    <location>
        <begin position="12"/>
        <end position="31"/>
    </location>
</feature>
<feature type="domain" description="Major facilitator superfamily (MFS) profile" evidence="7">
    <location>
        <begin position="9"/>
        <end position="403"/>
    </location>
</feature>
<dbReference type="Gene3D" id="1.20.1250.20">
    <property type="entry name" value="MFS general substrate transporter like domains"/>
    <property type="match status" value="1"/>
</dbReference>
<protein>
    <submittedName>
        <fullName evidence="8">MFS transporter</fullName>
    </submittedName>
</protein>
<dbReference type="Proteomes" id="UP000472580">
    <property type="component" value="Unassembled WGS sequence"/>
</dbReference>
<feature type="transmembrane region" description="Helical" evidence="6">
    <location>
        <begin position="217"/>
        <end position="241"/>
    </location>
</feature>
<feature type="transmembrane region" description="Helical" evidence="6">
    <location>
        <begin position="284"/>
        <end position="302"/>
    </location>
</feature>
<keyword evidence="3 6" id="KW-0812">Transmembrane</keyword>
<dbReference type="AlphaFoldDB" id="A0A6L6YK56"/>
<dbReference type="OrthoDB" id="9764259at2"/>
<keyword evidence="4 6" id="KW-1133">Transmembrane helix</keyword>
<dbReference type="GO" id="GO:0016020">
    <property type="term" value="C:membrane"/>
    <property type="evidence" value="ECO:0007669"/>
    <property type="project" value="UniProtKB-SubCell"/>
</dbReference>
<dbReference type="SUPFAM" id="SSF103473">
    <property type="entry name" value="MFS general substrate transporter"/>
    <property type="match status" value="1"/>
</dbReference>
<feature type="transmembrane region" description="Helical" evidence="6">
    <location>
        <begin position="102"/>
        <end position="124"/>
    </location>
</feature>
<feature type="transmembrane region" description="Helical" evidence="6">
    <location>
        <begin position="136"/>
        <end position="159"/>
    </location>
</feature>
<evidence type="ECO:0000313" key="8">
    <source>
        <dbReference type="EMBL" id="MVX57794.1"/>
    </source>
</evidence>